<gene>
    <name evidence="1" type="ORF">HXK09_10950</name>
</gene>
<organism evidence="1 2">
    <name type="scientific">Actinomyces bouchesdurhonensis</name>
    <dbReference type="NCBI Taxonomy" id="1852361"/>
    <lineage>
        <taxon>Bacteria</taxon>
        <taxon>Bacillati</taxon>
        <taxon>Actinomycetota</taxon>
        <taxon>Actinomycetes</taxon>
        <taxon>Actinomycetales</taxon>
        <taxon>Actinomycetaceae</taxon>
        <taxon>Actinomyces</taxon>
    </lineage>
</organism>
<dbReference type="Pfam" id="PF05108">
    <property type="entry name" value="T7SS_ESX1_EccB"/>
    <property type="match status" value="1"/>
</dbReference>
<protein>
    <submittedName>
        <fullName evidence="1">Type VII secretion protein EccB</fullName>
    </submittedName>
</protein>
<dbReference type="EMBL" id="JABZGF010000598">
    <property type="protein sequence ID" value="MBF0967624.1"/>
    <property type="molecule type" value="Genomic_DNA"/>
</dbReference>
<accession>A0A929RTK6</accession>
<feature type="non-terminal residue" evidence="1">
    <location>
        <position position="1"/>
    </location>
</feature>
<dbReference type="InterPro" id="IPR007795">
    <property type="entry name" value="T7SS_EccB"/>
</dbReference>
<name>A0A929RTK6_9ACTO</name>
<proteinExistence type="predicted"/>
<sequence>RLRIGSSPIAVDPNWLSLFDDGPDLTTWSVDEPGGAMASYPQNNGSLRQGSIVAVKDTGTTTYYVLVSSGHAYPLSPLAAALYEGTTAAPNGTIEGALALQPGAFAQSFTVAQTDIEPSPFPSEWAQLEGLYPFDSDSTGAGSDDDNPKVIRVRDQVPCASLDRGQSAAGTPNANKQAASSAHATLTVMSQDGARRASWNLDPTANVPASYSPGAALVKSGYGTLAQGSSNGQSDPPLTFVSDLGLRHSLGEDQNDTLQRLGWNAQFIQPVPEQWLELIPTGVELSNRAARREVAGGGRS</sequence>
<comment type="caution">
    <text evidence="1">The sequence shown here is derived from an EMBL/GenBank/DDBJ whole genome shotgun (WGS) entry which is preliminary data.</text>
</comment>
<evidence type="ECO:0000313" key="1">
    <source>
        <dbReference type="EMBL" id="MBF0967624.1"/>
    </source>
</evidence>
<evidence type="ECO:0000313" key="2">
    <source>
        <dbReference type="Proteomes" id="UP000759246"/>
    </source>
</evidence>
<dbReference type="AlphaFoldDB" id="A0A929RTK6"/>
<dbReference type="Proteomes" id="UP000759246">
    <property type="component" value="Unassembled WGS sequence"/>
</dbReference>
<reference evidence="1" key="1">
    <citation type="submission" date="2020-04" db="EMBL/GenBank/DDBJ databases">
        <title>Deep metagenomics examines the oral microbiome during advanced dental caries in children, revealing novel taxa and co-occurrences with host molecules.</title>
        <authorList>
            <person name="Baker J.L."/>
            <person name="Morton J.T."/>
            <person name="Dinis M."/>
            <person name="Alvarez R."/>
            <person name="Tran N.C."/>
            <person name="Knight R."/>
            <person name="Edlund A."/>
        </authorList>
    </citation>
    <scope>NUCLEOTIDE SEQUENCE</scope>
    <source>
        <strain evidence="1">JCVI_30_bin.13</strain>
    </source>
</reference>